<organism evidence="2 3">
    <name type="scientific">Neolecta irregularis (strain DAH-3)</name>
    <dbReference type="NCBI Taxonomy" id="1198029"/>
    <lineage>
        <taxon>Eukaryota</taxon>
        <taxon>Fungi</taxon>
        <taxon>Dikarya</taxon>
        <taxon>Ascomycota</taxon>
        <taxon>Taphrinomycotina</taxon>
        <taxon>Neolectales</taxon>
        <taxon>Neolectaceae</taxon>
        <taxon>Neolecta</taxon>
    </lineage>
</organism>
<dbReference type="AlphaFoldDB" id="A0A1U7LVP6"/>
<evidence type="ECO:0000313" key="3">
    <source>
        <dbReference type="Proteomes" id="UP000186594"/>
    </source>
</evidence>
<sequence length="225" mass="24783">MTQSLPASTANMAPFIRNPFKKLPLSQSSFPPSSQSTTQETSVSSHHATVTPIVIIKECSKFNIITSPSRKDDDVYKLSVINDSGVYLPPSPQERSSSFWSHRSRSTGKTDSLFEEPFSSISRESFDSYRRSFDLGGCTREHLAPRMSLDGNCGSSGKSTKVTPFIPFVEEPGDEDLIDGMVVMDHDAKPIKKSNYLSRFGVRSRIRKSGFTIDGGEMQAISALS</sequence>
<proteinExistence type="predicted"/>
<dbReference type="Proteomes" id="UP000186594">
    <property type="component" value="Unassembled WGS sequence"/>
</dbReference>
<dbReference type="EMBL" id="LXFE01000152">
    <property type="protein sequence ID" value="OLL26714.1"/>
    <property type="molecule type" value="Genomic_DNA"/>
</dbReference>
<feature type="compositionally biased region" description="Low complexity" evidence="1">
    <location>
        <begin position="26"/>
        <end position="45"/>
    </location>
</feature>
<evidence type="ECO:0000313" key="2">
    <source>
        <dbReference type="EMBL" id="OLL26714.1"/>
    </source>
</evidence>
<reference evidence="2 3" key="1">
    <citation type="submission" date="2016-04" db="EMBL/GenBank/DDBJ databases">
        <title>Evolutionary innovation and constraint leading to complex multicellularity in the Ascomycota.</title>
        <authorList>
            <person name="Cisse O."/>
            <person name="Nguyen A."/>
            <person name="Hewitt D.A."/>
            <person name="Jedd G."/>
            <person name="Stajich J.E."/>
        </authorList>
    </citation>
    <scope>NUCLEOTIDE SEQUENCE [LARGE SCALE GENOMIC DNA]</scope>
    <source>
        <strain evidence="2 3">DAH-3</strain>
    </source>
</reference>
<comment type="caution">
    <text evidence="2">The sequence shown here is derived from an EMBL/GenBank/DDBJ whole genome shotgun (WGS) entry which is preliminary data.</text>
</comment>
<feature type="region of interest" description="Disordered" evidence="1">
    <location>
        <begin position="26"/>
        <end position="47"/>
    </location>
</feature>
<name>A0A1U7LVP6_NEOID</name>
<dbReference type="OrthoDB" id="5397330at2759"/>
<evidence type="ECO:0000256" key="1">
    <source>
        <dbReference type="SAM" id="MobiDB-lite"/>
    </source>
</evidence>
<accession>A0A1U7LVP6</accession>
<keyword evidence="3" id="KW-1185">Reference proteome</keyword>
<protein>
    <submittedName>
        <fullName evidence="2">Uncharacterized protein</fullName>
    </submittedName>
</protein>
<gene>
    <name evidence="2" type="ORF">NEOLI_000345</name>
</gene>